<evidence type="ECO:0000313" key="2">
    <source>
        <dbReference type="EMBL" id="AKF28211.1"/>
    </source>
</evidence>
<evidence type="ECO:0000313" key="3">
    <source>
        <dbReference type="Proteomes" id="UP000034037"/>
    </source>
</evidence>
<gene>
    <name evidence="2" type="ORF">YH66_11975</name>
</gene>
<dbReference type="EMBL" id="CP011309">
    <property type="protein sequence ID" value="AKF28211.1"/>
    <property type="molecule type" value="Genomic_DNA"/>
</dbReference>
<keyword evidence="3" id="KW-1185">Reference proteome</keyword>
<dbReference type="InterPro" id="IPR041329">
    <property type="entry name" value="YubB_C"/>
</dbReference>
<organism evidence="2 3">
    <name type="scientific">[Brevibacterium] flavum</name>
    <dbReference type="NCBI Taxonomy" id="92706"/>
    <lineage>
        <taxon>Bacteria</taxon>
        <taxon>Bacillati</taxon>
        <taxon>Actinomycetota</taxon>
        <taxon>Actinomycetes</taxon>
        <taxon>Mycobacteriales</taxon>
        <taxon>Corynebacteriaceae</taxon>
        <taxon>Corynebacterium</taxon>
    </lineage>
</organism>
<feature type="domain" description="YubB ferredoxin-like" evidence="1">
    <location>
        <begin position="56"/>
        <end position="97"/>
    </location>
</feature>
<evidence type="ECO:0000259" key="1">
    <source>
        <dbReference type="Pfam" id="PF18406"/>
    </source>
</evidence>
<proteinExistence type="predicted"/>
<dbReference type="PATRIC" id="fig|92706.3.peg.2506"/>
<dbReference type="AlphaFoldDB" id="A0A0F6WRE1"/>
<protein>
    <recommendedName>
        <fullName evidence="1">YubB ferredoxin-like domain-containing protein</fullName>
    </recommendedName>
</protein>
<dbReference type="Pfam" id="PF18406">
    <property type="entry name" value="DUF1281_C"/>
    <property type="match status" value="1"/>
</dbReference>
<reference evidence="2 3" key="1">
    <citation type="submission" date="2015-04" db="EMBL/GenBank/DDBJ databases">
        <title>Complete Genome Sequence of Brevibacterium flavum ATCC 15168.</title>
        <authorList>
            <person name="Ahn J."/>
            <person name="Park G."/>
            <person name="Jeon W."/>
            <person name="Jang Y."/>
            <person name="Jang M."/>
            <person name="Lee H."/>
            <person name="Lee H."/>
        </authorList>
    </citation>
    <scope>NUCLEOTIDE SEQUENCE [LARGE SCALE GENOMIC DNA]</scope>
    <source>
        <strain evidence="2 3">ATCC 15168</strain>
    </source>
</reference>
<dbReference type="HOGENOM" id="CLU_1552354_0_0_11"/>
<dbReference type="Proteomes" id="UP000034037">
    <property type="component" value="Chromosome"/>
</dbReference>
<accession>A0A0F6WRE1</accession>
<sequence>MANDTKNIVRASQPVLDFLMGDKGQVDFAKVIEPEYLDSADCRRDTWGTSSNAYETELKDGDLHFTTSWAPPTKVIVNLSTMFPDEVIRFAYADEHSEDSYLVCELKAGWPTKFHHFPEGDPGGYNLWCLIYAGQSARAYEKDLGAADRDPDDFPDDFYDIFSRLKAVGECS</sequence>
<name>A0A0F6WRE1_9CORY</name>
<dbReference type="RefSeq" id="WP_003859147.1">
    <property type="nucleotide sequence ID" value="NZ_CP011309.1"/>
</dbReference>